<sequence>KEISYKLARAEKGIGQSSQGQHKPHGQERFGNHPRGDHRPDDRGKGLMGSGNKQPQPRENRLVPHPLISRFATLEESHVIEWCDRCFLPHSPCDVDQEVEEADDDETYDDVCMMEALQTH</sequence>
<accession>A0AA38C5D9</accession>
<comment type="caution">
    <text evidence="2">The sequence shown here is derived from an EMBL/GenBank/DDBJ whole genome shotgun (WGS) entry which is preliminary data.</text>
</comment>
<evidence type="ECO:0000313" key="2">
    <source>
        <dbReference type="EMBL" id="KAH9293173.1"/>
    </source>
</evidence>
<evidence type="ECO:0000313" key="3">
    <source>
        <dbReference type="Proteomes" id="UP000824469"/>
    </source>
</evidence>
<dbReference type="AlphaFoldDB" id="A0AA38C5D9"/>
<feature type="non-terminal residue" evidence="2">
    <location>
        <position position="120"/>
    </location>
</feature>
<reference evidence="2 3" key="1">
    <citation type="journal article" date="2021" name="Nat. Plants">
        <title>The Taxus genome provides insights into paclitaxel biosynthesis.</title>
        <authorList>
            <person name="Xiong X."/>
            <person name="Gou J."/>
            <person name="Liao Q."/>
            <person name="Li Y."/>
            <person name="Zhou Q."/>
            <person name="Bi G."/>
            <person name="Li C."/>
            <person name="Du R."/>
            <person name="Wang X."/>
            <person name="Sun T."/>
            <person name="Guo L."/>
            <person name="Liang H."/>
            <person name="Lu P."/>
            <person name="Wu Y."/>
            <person name="Zhang Z."/>
            <person name="Ro D.K."/>
            <person name="Shang Y."/>
            <person name="Huang S."/>
            <person name="Yan J."/>
        </authorList>
    </citation>
    <scope>NUCLEOTIDE SEQUENCE [LARGE SCALE GENOMIC DNA]</scope>
    <source>
        <strain evidence="2">Ta-2019</strain>
    </source>
</reference>
<gene>
    <name evidence="2" type="ORF">KI387_041623</name>
</gene>
<dbReference type="Proteomes" id="UP000824469">
    <property type="component" value="Unassembled WGS sequence"/>
</dbReference>
<organism evidence="2 3">
    <name type="scientific">Taxus chinensis</name>
    <name type="common">Chinese yew</name>
    <name type="synonym">Taxus wallichiana var. chinensis</name>
    <dbReference type="NCBI Taxonomy" id="29808"/>
    <lineage>
        <taxon>Eukaryota</taxon>
        <taxon>Viridiplantae</taxon>
        <taxon>Streptophyta</taxon>
        <taxon>Embryophyta</taxon>
        <taxon>Tracheophyta</taxon>
        <taxon>Spermatophyta</taxon>
        <taxon>Pinopsida</taxon>
        <taxon>Pinidae</taxon>
        <taxon>Conifers II</taxon>
        <taxon>Cupressales</taxon>
        <taxon>Taxaceae</taxon>
        <taxon>Taxus</taxon>
    </lineage>
</organism>
<protein>
    <submittedName>
        <fullName evidence="2">Uncharacterized protein</fullName>
    </submittedName>
</protein>
<evidence type="ECO:0000256" key="1">
    <source>
        <dbReference type="SAM" id="MobiDB-lite"/>
    </source>
</evidence>
<feature type="compositionally biased region" description="Basic and acidic residues" evidence="1">
    <location>
        <begin position="1"/>
        <end position="12"/>
    </location>
</feature>
<feature type="non-terminal residue" evidence="2">
    <location>
        <position position="1"/>
    </location>
</feature>
<proteinExistence type="predicted"/>
<dbReference type="EMBL" id="JAHRHJ020001539">
    <property type="protein sequence ID" value="KAH9293173.1"/>
    <property type="molecule type" value="Genomic_DNA"/>
</dbReference>
<feature type="region of interest" description="Disordered" evidence="1">
    <location>
        <begin position="1"/>
        <end position="64"/>
    </location>
</feature>
<feature type="compositionally biased region" description="Basic and acidic residues" evidence="1">
    <location>
        <begin position="25"/>
        <end position="45"/>
    </location>
</feature>
<keyword evidence="3" id="KW-1185">Reference proteome</keyword>
<name>A0AA38C5D9_TAXCH</name>